<organism evidence="3 4">
    <name type="scientific">Pristionchus entomophagus</name>
    <dbReference type="NCBI Taxonomy" id="358040"/>
    <lineage>
        <taxon>Eukaryota</taxon>
        <taxon>Metazoa</taxon>
        <taxon>Ecdysozoa</taxon>
        <taxon>Nematoda</taxon>
        <taxon>Chromadorea</taxon>
        <taxon>Rhabditida</taxon>
        <taxon>Rhabditina</taxon>
        <taxon>Diplogasteromorpha</taxon>
        <taxon>Diplogasteroidea</taxon>
        <taxon>Neodiplogasteridae</taxon>
        <taxon>Pristionchus</taxon>
    </lineage>
</organism>
<dbReference type="EMBL" id="BTSX01000003">
    <property type="protein sequence ID" value="GMS89192.1"/>
    <property type="molecule type" value="Genomic_DNA"/>
</dbReference>
<comment type="caution">
    <text evidence="3">The sequence shown here is derived from an EMBL/GenBank/DDBJ whole genome shotgun (WGS) entry which is preliminary data.</text>
</comment>
<keyword evidence="2" id="KW-1133">Transmembrane helix</keyword>
<feature type="compositionally biased region" description="Basic and acidic residues" evidence="1">
    <location>
        <begin position="164"/>
        <end position="173"/>
    </location>
</feature>
<feature type="region of interest" description="Disordered" evidence="1">
    <location>
        <begin position="36"/>
        <end position="116"/>
    </location>
</feature>
<evidence type="ECO:0000313" key="3">
    <source>
        <dbReference type="EMBL" id="GMS89192.1"/>
    </source>
</evidence>
<reference evidence="3" key="1">
    <citation type="submission" date="2023-10" db="EMBL/GenBank/DDBJ databases">
        <title>Genome assembly of Pristionchus species.</title>
        <authorList>
            <person name="Yoshida K."/>
            <person name="Sommer R.J."/>
        </authorList>
    </citation>
    <scope>NUCLEOTIDE SEQUENCE</scope>
    <source>
        <strain evidence="3">RS0144</strain>
    </source>
</reference>
<keyword evidence="4" id="KW-1185">Reference proteome</keyword>
<evidence type="ECO:0000256" key="1">
    <source>
        <dbReference type="SAM" id="MobiDB-lite"/>
    </source>
</evidence>
<proteinExistence type="predicted"/>
<feature type="compositionally biased region" description="Polar residues" evidence="1">
    <location>
        <begin position="36"/>
        <end position="50"/>
    </location>
</feature>
<dbReference type="Proteomes" id="UP001432027">
    <property type="component" value="Unassembled WGS sequence"/>
</dbReference>
<evidence type="ECO:0000313" key="4">
    <source>
        <dbReference type="Proteomes" id="UP001432027"/>
    </source>
</evidence>
<name>A0AAV5T3T2_9BILA</name>
<feature type="non-terminal residue" evidence="3">
    <location>
        <position position="1"/>
    </location>
</feature>
<gene>
    <name evidence="3" type="ORF">PENTCL1PPCAC_11367</name>
</gene>
<feature type="region of interest" description="Disordered" evidence="1">
    <location>
        <begin position="148"/>
        <end position="173"/>
    </location>
</feature>
<protein>
    <submittedName>
        <fullName evidence="3">Uncharacterized protein</fullName>
    </submittedName>
</protein>
<evidence type="ECO:0000256" key="2">
    <source>
        <dbReference type="SAM" id="Phobius"/>
    </source>
</evidence>
<keyword evidence="2" id="KW-0472">Membrane</keyword>
<sequence>SRLDWFLPFTMIILLLVLFPFTVFTIGIGCAMKSTKPSTAPQFQFTNSSKSTKETPMASEATQKSSHQVEEPTSGRSSGSKEGSKGGSKGGETSKKEKAPIIYTPKRVNEPKPIGSCKIMEPKINELNEKEKAIAAGAKKERNEYPTFDDVHSDWEGPLGEMHGGVKKEVETQ</sequence>
<dbReference type="AlphaFoldDB" id="A0AAV5T3T2"/>
<feature type="transmembrane region" description="Helical" evidence="2">
    <location>
        <begin position="6"/>
        <end position="28"/>
    </location>
</feature>
<keyword evidence="2" id="KW-0812">Transmembrane</keyword>
<accession>A0AAV5T3T2</accession>